<evidence type="ECO:0000256" key="2">
    <source>
        <dbReference type="ARBA" id="ARBA00022729"/>
    </source>
</evidence>
<dbReference type="SUPFAM" id="SSF52266">
    <property type="entry name" value="SGNH hydrolase"/>
    <property type="match status" value="1"/>
</dbReference>
<dbReference type="InterPro" id="IPR035669">
    <property type="entry name" value="SGNH_plant_lipase-like"/>
</dbReference>
<comment type="similarity">
    <text evidence="1">Belongs to the 'GDSL' lipolytic enzyme family.</text>
</comment>
<dbReference type="GO" id="GO:0016788">
    <property type="term" value="F:hydrolase activity, acting on ester bonds"/>
    <property type="evidence" value="ECO:0007669"/>
    <property type="project" value="InterPro"/>
</dbReference>
<comment type="caution">
    <text evidence="6">The sequence shown here is derived from an EMBL/GenBank/DDBJ whole genome shotgun (WGS) entry which is preliminary data.</text>
</comment>
<evidence type="ECO:0000313" key="7">
    <source>
        <dbReference type="Proteomes" id="UP000823388"/>
    </source>
</evidence>
<feature type="signal peptide" evidence="5">
    <location>
        <begin position="1"/>
        <end position="23"/>
    </location>
</feature>
<accession>A0A8T0MU02</accession>
<keyword evidence="3" id="KW-0378">Hydrolase</keyword>
<keyword evidence="2 5" id="KW-0732">Signal</keyword>
<evidence type="ECO:0000256" key="1">
    <source>
        <dbReference type="ARBA" id="ARBA00008668"/>
    </source>
</evidence>
<dbReference type="CDD" id="cd01837">
    <property type="entry name" value="SGNH_plant_lipase_like"/>
    <property type="match status" value="1"/>
</dbReference>
<organism evidence="6 7">
    <name type="scientific">Panicum virgatum</name>
    <name type="common">Blackwell switchgrass</name>
    <dbReference type="NCBI Taxonomy" id="38727"/>
    <lineage>
        <taxon>Eukaryota</taxon>
        <taxon>Viridiplantae</taxon>
        <taxon>Streptophyta</taxon>
        <taxon>Embryophyta</taxon>
        <taxon>Tracheophyta</taxon>
        <taxon>Spermatophyta</taxon>
        <taxon>Magnoliopsida</taxon>
        <taxon>Liliopsida</taxon>
        <taxon>Poales</taxon>
        <taxon>Poaceae</taxon>
        <taxon>PACMAD clade</taxon>
        <taxon>Panicoideae</taxon>
        <taxon>Panicodae</taxon>
        <taxon>Paniceae</taxon>
        <taxon>Panicinae</taxon>
        <taxon>Panicum</taxon>
        <taxon>Panicum sect. Hiantes</taxon>
    </lineage>
</organism>
<dbReference type="AlphaFoldDB" id="A0A8T0MU02"/>
<evidence type="ECO:0008006" key="8">
    <source>
        <dbReference type="Google" id="ProtNLM"/>
    </source>
</evidence>
<dbReference type="Pfam" id="PF00657">
    <property type="entry name" value="Lipase_GDSL"/>
    <property type="match status" value="1"/>
</dbReference>
<keyword evidence="4" id="KW-0325">Glycoprotein</keyword>
<evidence type="ECO:0000256" key="4">
    <source>
        <dbReference type="ARBA" id="ARBA00023180"/>
    </source>
</evidence>
<dbReference type="PANTHER" id="PTHR22835">
    <property type="entry name" value="ZINC FINGER FYVE DOMAIN CONTAINING PROTEIN"/>
    <property type="match status" value="1"/>
</dbReference>
<dbReference type="InterPro" id="IPR036514">
    <property type="entry name" value="SGNH_hydro_sf"/>
</dbReference>
<reference evidence="6" key="1">
    <citation type="submission" date="2020-05" db="EMBL/GenBank/DDBJ databases">
        <title>WGS assembly of Panicum virgatum.</title>
        <authorList>
            <person name="Lovell J.T."/>
            <person name="Jenkins J."/>
            <person name="Shu S."/>
            <person name="Juenger T.E."/>
            <person name="Schmutz J."/>
        </authorList>
    </citation>
    <scope>NUCLEOTIDE SEQUENCE</scope>
    <source>
        <strain evidence="6">AP13</strain>
    </source>
</reference>
<dbReference type="EMBL" id="CM029054">
    <property type="protein sequence ID" value="KAG2538246.1"/>
    <property type="molecule type" value="Genomic_DNA"/>
</dbReference>
<dbReference type="PANTHER" id="PTHR22835:SF544">
    <property type="entry name" value="OS10G0393700 PROTEIN"/>
    <property type="match status" value="1"/>
</dbReference>
<feature type="chain" id="PRO_5035806804" description="GDSL esterase/lipase" evidence="5">
    <location>
        <begin position="24"/>
        <end position="384"/>
    </location>
</feature>
<name>A0A8T0MU02_PANVG</name>
<gene>
    <name evidence="6" type="ORF">PVAP13_9NG405800</name>
</gene>
<dbReference type="Gene3D" id="3.40.50.1110">
    <property type="entry name" value="SGNH hydrolase"/>
    <property type="match status" value="1"/>
</dbReference>
<dbReference type="InterPro" id="IPR001087">
    <property type="entry name" value="GDSL"/>
</dbReference>
<protein>
    <recommendedName>
        <fullName evidence="8">GDSL esterase/lipase</fullName>
    </recommendedName>
</protein>
<evidence type="ECO:0000256" key="5">
    <source>
        <dbReference type="SAM" id="SignalP"/>
    </source>
</evidence>
<evidence type="ECO:0000256" key="3">
    <source>
        <dbReference type="ARBA" id="ARBA00022801"/>
    </source>
</evidence>
<sequence length="384" mass="40930">MATFSHLPMVLPLLLTLLVAAEAAAGAAQPTGGRLSPARYARVFAFGNSLTDTGNAAIFPATATGPSTRQPYGQTYFGHPTGRASDGRLIIDFLVKELKVPLPTPYLAGRTAADFLGGANFALGGATALDPAFLASRGIRSAVPVSLSNETNWFHNVLQLLSSSGYEQRKITSRSVFLVGEIGVNDYFLALMSNKSIDVAESLVPHIIGTIRSALTDMIGAGARTVVVTGMLPLGCEPKLLAMFPSGPSNYDPASGCDERFNELAVRHNRALKRVLWELRLRYPGRSLLYADVYHPIYRAVASPARYGFGNKPLAACCGGGGGPNNFNYTAFCGTPKSTTCADPSKYISWDGIHLTEAANRFIARSMLRGVLLPVAEPGFQQQA</sequence>
<evidence type="ECO:0000313" key="6">
    <source>
        <dbReference type="EMBL" id="KAG2538246.1"/>
    </source>
</evidence>
<dbReference type="Proteomes" id="UP000823388">
    <property type="component" value="Chromosome 9N"/>
</dbReference>
<keyword evidence="7" id="KW-1185">Reference proteome</keyword>
<proteinExistence type="inferred from homology"/>